<dbReference type="PANTHER" id="PTHR47018">
    <property type="entry name" value="CXC DOMAIN-CONTAINING PROTEIN-RELATED"/>
    <property type="match status" value="1"/>
</dbReference>
<accession>A0A8J5N0F2</accession>
<feature type="region of interest" description="Disordered" evidence="1">
    <location>
        <begin position="525"/>
        <end position="544"/>
    </location>
</feature>
<name>A0A8J5N0F2_HOMAM</name>
<dbReference type="Proteomes" id="UP000747542">
    <property type="component" value="Unassembled WGS sequence"/>
</dbReference>
<keyword evidence="3" id="KW-1185">Reference proteome</keyword>
<dbReference type="PANTHER" id="PTHR47018:SF1">
    <property type="entry name" value="TESMIN_TSO1-LIKE CXC DOMAIN-CONTAINING PROTEIN"/>
    <property type="match status" value="1"/>
</dbReference>
<feature type="region of interest" description="Disordered" evidence="1">
    <location>
        <begin position="45"/>
        <end position="69"/>
    </location>
</feature>
<protein>
    <submittedName>
        <fullName evidence="2">Uncharacterized protein</fullName>
    </submittedName>
</protein>
<organism evidence="2 3">
    <name type="scientific">Homarus americanus</name>
    <name type="common">American lobster</name>
    <dbReference type="NCBI Taxonomy" id="6706"/>
    <lineage>
        <taxon>Eukaryota</taxon>
        <taxon>Metazoa</taxon>
        <taxon>Ecdysozoa</taxon>
        <taxon>Arthropoda</taxon>
        <taxon>Crustacea</taxon>
        <taxon>Multicrustacea</taxon>
        <taxon>Malacostraca</taxon>
        <taxon>Eumalacostraca</taxon>
        <taxon>Eucarida</taxon>
        <taxon>Decapoda</taxon>
        <taxon>Pleocyemata</taxon>
        <taxon>Astacidea</taxon>
        <taxon>Nephropoidea</taxon>
        <taxon>Nephropidae</taxon>
        <taxon>Homarus</taxon>
    </lineage>
</organism>
<reference evidence="2" key="1">
    <citation type="journal article" date="2021" name="Sci. Adv.">
        <title>The American lobster genome reveals insights on longevity, neural, and immune adaptations.</title>
        <authorList>
            <person name="Polinski J.M."/>
            <person name="Zimin A.V."/>
            <person name="Clark K.F."/>
            <person name="Kohn A.B."/>
            <person name="Sadowski N."/>
            <person name="Timp W."/>
            <person name="Ptitsyn A."/>
            <person name="Khanna P."/>
            <person name="Romanova D.Y."/>
            <person name="Williams P."/>
            <person name="Greenwood S.J."/>
            <person name="Moroz L.L."/>
            <person name="Walt D.R."/>
            <person name="Bodnar A.G."/>
        </authorList>
    </citation>
    <scope>NUCLEOTIDE SEQUENCE</scope>
    <source>
        <strain evidence="2">GMGI-L3</strain>
    </source>
</reference>
<dbReference type="AlphaFoldDB" id="A0A8J5N0F2"/>
<gene>
    <name evidence="2" type="ORF">Hamer_G013550</name>
</gene>
<evidence type="ECO:0000313" key="2">
    <source>
        <dbReference type="EMBL" id="KAG7170720.1"/>
    </source>
</evidence>
<proteinExistence type="predicted"/>
<evidence type="ECO:0000256" key="1">
    <source>
        <dbReference type="SAM" id="MobiDB-lite"/>
    </source>
</evidence>
<dbReference type="EMBL" id="JAHLQT010013773">
    <property type="protein sequence ID" value="KAG7170720.1"/>
    <property type="molecule type" value="Genomic_DNA"/>
</dbReference>
<comment type="caution">
    <text evidence="2">The sequence shown here is derived from an EMBL/GenBank/DDBJ whole genome shotgun (WGS) entry which is preliminary data.</text>
</comment>
<evidence type="ECO:0000313" key="3">
    <source>
        <dbReference type="Proteomes" id="UP000747542"/>
    </source>
</evidence>
<feature type="compositionally biased region" description="Basic residues" evidence="1">
    <location>
        <begin position="58"/>
        <end position="69"/>
    </location>
</feature>
<sequence>MSTSCSRGGSYASLPVGEVDDIHVQAASSTLAAFMRSCLSPRSTNTKDVYTSGTSGGVHKRVGTRGGVHKRVGTRGGVAQVGTRRWAHKRVGTRGPNVGEHVKWRILVLENVKWQVLVLENVKWQVLVLENVKWQVRVLENVKWQVRVLENVKWQVLVLENVKWQVRVLENVKWQVRVLENVKWQVRVLENVKWQVLVLENVNVAGPGVGERQVAGPGVGERQVAGPGVGERQVAGPGVRKHQVAGQIQWNWPENYGEEKFIMILGGLHIEMAALRMALSWLQGSGWAETLVQADIASPGTANSFLKAAHVTRTRRGHQITAATLNILQHKAYGKYTEDAQSDGHEPLEFGLADKITDAPPVTSIILDGPAVVEILKPGGSRTFQEYSTAVFIPYIESQLEYRSRPDLVWDCYLKSRSLKATVRCNRGKGTRRRGTASGPLPSNWQNFLRNSDSFLSDQSGNTGRALMDARLTRKLRRQGGRLRDVDTRQTRQAAAAAALNTSMQETVETACNPARLPTCPPTYTITPGRQHMKPSPKRPPDLP</sequence>